<dbReference type="RefSeq" id="WP_179517198.1">
    <property type="nucleotide sequence ID" value="NZ_JACCAC010000001.1"/>
</dbReference>
<organism evidence="3 4">
    <name type="scientific">Nocardioides perillae</name>
    <dbReference type="NCBI Taxonomy" id="1119534"/>
    <lineage>
        <taxon>Bacteria</taxon>
        <taxon>Bacillati</taxon>
        <taxon>Actinomycetota</taxon>
        <taxon>Actinomycetes</taxon>
        <taxon>Propionibacteriales</taxon>
        <taxon>Nocardioidaceae</taxon>
        <taxon>Nocardioides</taxon>
    </lineage>
</organism>
<dbReference type="Proteomes" id="UP000544110">
    <property type="component" value="Unassembled WGS sequence"/>
</dbReference>
<feature type="transmembrane region" description="Helical" evidence="2">
    <location>
        <begin position="356"/>
        <end position="378"/>
    </location>
</feature>
<feature type="transmembrane region" description="Helical" evidence="2">
    <location>
        <begin position="207"/>
        <end position="228"/>
    </location>
</feature>
<dbReference type="AlphaFoldDB" id="A0A7Y9RU41"/>
<feature type="transmembrane region" description="Helical" evidence="2">
    <location>
        <begin position="178"/>
        <end position="200"/>
    </location>
</feature>
<dbReference type="PANTHER" id="PTHR38592:SF3">
    <property type="entry name" value="BLL4819 PROTEIN"/>
    <property type="match status" value="1"/>
</dbReference>
<gene>
    <name evidence="3" type="ORF">BJ989_000912</name>
</gene>
<feature type="transmembrane region" description="Helical" evidence="2">
    <location>
        <begin position="234"/>
        <end position="253"/>
    </location>
</feature>
<feature type="region of interest" description="Disordered" evidence="1">
    <location>
        <begin position="1"/>
        <end position="20"/>
    </location>
</feature>
<protein>
    <recommendedName>
        <fullName evidence="5">OpgC protein</fullName>
    </recommendedName>
</protein>
<accession>A0A7Y9RU41</accession>
<keyword evidence="2" id="KW-1133">Transmembrane helix</keyword>
<dbReference type="Pfam" id="PF10129">
    <property type="entry name" value="OpgC_C"/>
    <property type="match status" value="1"/>
</dbReference>
<feature type="transmembrane region" description="Helical" evidence="2">
    <location>
        <begin position="265"/>
        <end position="286"/>
    </location>
</feature>
<dbReference type="InterPro" id="IPR014550">
    <property type="entry name" value="UCP028704_OpgC"/>
</dbReference>
<sequence>MPPATPASPPSPRPAGAAPVAGSRDRVVDWLRGLAICFVVVDHLPVPSAYQVLTEEAIGPVSSAELFVALSGVVLGSVHARRVADSGWGASAQQMWSRAGTLYLTAVTLVVVTWLLTLVPGVDGRFVTTFTDQGTGAAGAEGAGQVYDLYGWFRGVADGTVPFPEAMEALFLLRMGPWQANILGLYVALLLLAPLVTWLLARRLWPVVVVLSLAGWGVALVEPVRVLPSQFEDAFPLLSWQVLFVLGTVVGWHRSAVLAAARTRAGRAVVVLLVVAWLAAVAFSWANPYLSNALDVRWVLLDDATYTQVYAEWFARTDLRPGRLAATWAFLVAAYALLTVAWRPVSAATSAALEPLGRATLYVFVVHVPVVLLVAQLGDRDTSLGVGTLLATATLALLWLMVRTRFLFGIVPR</sequence>
<feature type="compositionally biased region" description="Pro residues" evidence="1">
    <location>
        <begin position="1"/>
        <end position="13"/>
    </location>
</feature>
<evidence type="ECO:0000256" key="1">
    <source>
        <dbReference type="SAM" id="MobiDB-lite"/>
    </source>
</evidence>
<feature type="transmembrane region" description="Helical" evidence="2">
    <location>
        <begin position="384"/>
        <end position="402"/>
    </location>
</feature>
<feature type="transmembrane region" description="Helical" evidence="2">
    <location>
        <begin position="325"/>
        <end position="344"/>
    </location>
</feature>
<evidence type="ECO:0000313" key="4">
    <source>
        <dbReference type="Proteomes" id="UP000544110"/>
    </source>
</evidence>
<dbReference type="EMBL" id="JACCAC010000001">
    <property type="protein sequence ID" value="NYG54608.1"/>
    <property type="molecule type" value="Genomic_DNA"/>
</dbReference>
<proteinExistence type="predicted"/>
<evidence type="ECO:0000313" key="3">
    <source>
        <dbReference type="EMBL" id="NYG54608.1"/>
    </source>
</evidence>
<name>A0A7Y9RU41_9ACTN</name>
<reference evidence="3 4" key="1">
    <citation type="submission" date="2020-07" db="EMBL/GenBank/DDBJ databases">
        <title>Sequencing the genomes of 1000 actinobacteria strains.</title>
        <authorList>
            <person name="Klenk H.-P."/>
        </authorList>
    </citation>
    <scope>NUCLEOTIDE SEQUENCE [LARGE SCALE GENOMIC DNA]</scope>
    <source>
        <strain evidence="3 4">DSM 24552</strain>
    </source>
</reference>
<keyword evidence="4" id="KW-1185">Reference proteome</keyword>
<comment type="caution">
    <text evidence="3">The sequence shown here is derived from an EMBL/GenBank/DDBJ whole genome shotgun (WGS) entry which is preliminary data.</text>
</comment>
<keyword evidence="2" id="KW-0472">Membrane</keyword>
<evidence type="ECO:0008006" key="5">
    <source>
        <dbReference type="Google" id="ProtNLM"/>
    </source>
</evidence>
<feature type="transmembrane region" description="Helical" evidence="2">
    <location>
        <begin position="102"/>
        <end position="122"/>
    </location>
</feature>
<evidence type="ECO:0000256" key="2">
    <source>
        <dbReference type="SAM" id="Phobius"/>
    </source>
</evidence>
<keyword evidence="2" id="KW-0812">Transmembrane</keyword>
<dbReference type="PANTHER" id="PTHR38592">
    <property type="entry name" value="BLL4819 PROTEIN"/>
    <property type="match status" value="1"/>
</dbReference>